<proteinExistence type="predicted"/>
<dbReference type="Proteomes" id="UP000005238">
    <property type="component" value="Unassembled WGS sequence"/>
</dbReference>
<comment type="subcellular location">
    <subcellularLocation>
        <location evidence="1">Membrane</location>
        <topology evidence="1">Multi-pass membrane protein</topology>
    </subcellularLocation>
</comment>
<feature type="region of interest" description="Disordered" evidence="8">
    <location>
        <begin position="1147"/>
        <end position="1207"/>
    </location>
</feature>
<evidence type="ECO:0000256" key="5">
    <source>
        <dbReference type="ARBA" id="ARBA00023043"/>
    </source>
</evidence>
<dbReference type="AlphaFoldDB" id="H3GZA8"/>
<dbReference type="InterPro" id="IPR002110">
    <property type="entry name" value="Ankyrin_rpt"/>
</dbReference>
<keyword evidence="4 9" id="KW-1133">Transmembrane helix</keyword>
<feature type="transmembrane region" description="Helical" evidence="9">
    <location>
        <begin position="243"/>
        <end position="276"/>
    </location>
</feature>
<name>H3GZA8_PHYRM</name>
<dbReference type="PANTHER" id="PTHR24161">
    <property type="entry name" value="ANK_REP_REGION DOMAIN-CONTAINING PROTEIN-RELATED"/>
    <property type="match status" value="1"/>
</dbReference>
<feature type="domain" description="Palmitoyltransferase DHHC" evidence="10">
    <location>
        <begin position="443"/>
        <end position="590"/>
    </location>
</feature>
<dbReference type="Pfam" id="PF12796">
    <property type="entry name" value="Ank_2"/>
    <property type="match status" value="1"/>
</dbReference>
<feature type="region of interest" description="Disordered" evidence="8">
    <location>
        <begin position="826"/>
        <end position="854"/>
    </location>
</feature>
<feature type="compositionally biased region" description="Low complexity" evidence="8">
    <location>
        <begin position="1149"/>
        <end position="1167"/>
    </location>
</feature>
<keyword evidence="6 9" id="KW-0472">Membrane</keyword>
<feature type="compositionally biased region" description="Basic and acidic residues" evidence="8">
    <location>
        <begin position="844"/>
        <end position="854"/>
    </location>
</feature>
<evidence type="ECO:0000256" key="3">
    <source>
        <dbReference type="ARBA" id="ARBA00022737"/>
    </source>
</evidence>
<evidence type="ECO:0000313" key="12">
    <source>
        <dbReference type="Proteomes" id="UP000005238"/>
    </source>
</evidence>
<dbReference type="EMBL" id="DS566080">
    <property type="status" value="NOT_ANNOTATED_CDS"/>
    <property type="molecule type" value="Genomic_DNA"/>
</dbReference>
<evidence type="ECO:0000256" key="8">
    <source>
        <dbReference type="SAM" id="MobiDB-lite"/>
    </source>
</evidence>
<feature type="transmembrane region" description="Helical" evidence="9">
    <location>
        <begin position="389"/>
        <end position="407"/>
    </location>
</feature>
<dbReference type="InterPro" id="IPR036770">
    <property type="entry name" value="Ankyrin_rpt-contain_sf"/>
</dbReference>
<reference evidence="11" key="2">
    <citation type="submission" date="2015-06" db="UniProtKB">
        <authorList>
            <consortium name="EnsemblProtists"/>
        </authorList>
    </citation>
    <scope>IDENTIFICATION</scope>
    <source>
        <strain evidence="11">Pr102</strain>
    </source>
</reference>
<evidence type="ECO:0000256" key="9">
    <source>
        <dbReference type="SAM" id="Phobius"/>
    </source>
</evidence>
<feature type="compositionally biased region" description="Basic and acidic residues" evidence="8">
    <location>
        <begin position="752"/>
        <end position="764"/>
    </location>
</feature>
<sequence length="1207" mass="133882">MDVDYDGQNAFDAAANGDFPLVVLLWGMAMAVQPKPVDLLAAKDKSGNMLAHYAAAGSTDTCDTMHFLMQQMHASGREKTLLDARNVAGETPLMRAAHAGNLRLADTLLRSGFVDLMAQDARGNTAAHHAAAQGHLWVLHFLLEAEQRRNIAMSSAEQPVQPTTLGGYSLQRRHVLHYACMSEYKPMVQYLLTKGFDAKEADAEGKTCLDLAKQRNLLWLEDLLTGKAKAADPPTHMRKTRGVVVVLHGALLLAILATSYWLVWWLALPLILIILWKSLAAFRQPGHGHGGHSHGAAAPKNSANLHPSKRNAVIAMSVSLEKIEAGPTEAMSARSKKVKNETSVGLHTLTRAQPETAMGIWMAWVALFTMLYIVLWADSTYKNFTSSHTIFLGIAGGIEVVFLAVWVKLAFFCPTDPGSITTYEHDVKAMLDQSSRALSPDMTKFCRTCLVKKPIRSKHCAQCGVCIARHDHHCAWINRCVGYGNHRLFFIFLILHCIVLGVYAALAILVLSDATHDLHAERVASEGSSNSDSLSAMDVWVEIPSLIREHLLVIMVFVWSLMAFVALAMMVNQHVNNIEKNLTINEQMNWRRYAYMTQPTPAPESKDGKSGKQPKAGEMANPFDRGFRMNIVEFFSRSGSSAVDYRQVFIAPSRSGGVTSPATTTAVEVSTTSEGILEKSDASDIVRMREPQRHPLGTRVANPLEGRTGSITAYDANSGLYTLLYNDDHRDVLDADGVERVMIRKSAAEQAAEERQQAKEKESDPNQFLGATLTKSSTSYEGKTLTTTGQVTQYFADIKRFRVLFSDALYSDMTIEEVKQNLKAAEEAGVKRSGEKKKKSKHHQEKEERPLNTQKFESRKMAYSVCREVLGIILSQKKVGKLCTEKQRLVLNNKDMQPKRALEGFVEADGLRTLEGILNHWFRIDSTRSASLLVMKVLAMLPGVKEEHLRKTTIARTLRSIEKLSQSMSHIDLVFGDLAHWIIQKWARTAMNRTFNRSARDLLLEQQAQISRAGRDGQVYVAPRSAARMTPQQKETARLEALRTSTDSGAETAGLDPGEEVVVYLPQFNSLGSEDMRRPVRQTQFIESLAAKINRDYEDSVRKHTDNEEEKDDRVTAGRMVFGKPQLMQFYQFTPVNELFATARSKTVGNTTTPGGSSEGGLTSTSGEGDDNSPPKSLPLPNKTKAPKKSILKMRDEVLTPASQMAW</sequence>
<organism evidence="11 12">
    <name type="scientific">Phytophthora ramorum</name>
    <name type="common">Sudden oak death agent</name>
    <dbReference type="NCBI Taxonomy" id="164328"/>
    <lineage>
        <taxon>Eukaryota</taxon>
        <taxon>Sar</taxon>
        <taxon>Stramenopiles</taxon>
        <taxon>Oomycota</taxon>
        <taxon>Peronosporomycetes</taxon>
        <taxon>Peronosporales</taxon>
        <taxon>Peronosporaceae</taxon>
        <taxon>Phytophthora</taxon>
    </lineage>
</organism>
<keyword evidence="12" id="KW-1185">Reference proteome</keyword>
<accession>H3GZA8</accession>
<keyword evidence="2 9" id="KW-0812">Transmembrane</keyword>
<feature type="region of interest" description="Disordered" evidence="8">
    <location>
        <begin position="598"/>
        <end position="620"/>
    </location>
</feature>
<feature type="region of interest" description="Disordered" evidence="8">
    <location>
        <begin position="750"/>
        <end position="775"/>
    </location>
</feature>
<evidence type="ECO:0000256" key="1">
    <source>
        <dbReference type="ARBA" id="ARBA00004141"/>
    </source>
</evidence>
<dbReference type="Pfam" id="PF01529">
    <property type="entry name" value="DHHC"/>
    <property type="match status" value="1"/>
</dbReference>
<dbReference type="VEuPathDB" id="FungiDB:KRP22_14999"/>
<keyword evidence="5 7" id="KW-0040">ANK repeat</keyword>
<feature type="transmembrane region" description="Helical" evidence="9">
    <location>
        <begin position="488"/>
        <end position="512"/>
    </location>
</feature>
<feature type="transmembrane region" description="Helical" evidence="9">
    <location>
        <begin position="358"/>
        <end position="377"/>
    </location>
</feature>
<dbReference type="SMART" id="SM00248">
    <property type="entry name" value="ANK"/>
    <property type="match status" value="3"/>
</dbReference>
<dbReference type="GO" id="GO:0016409">
    <property type="term" value="F:palmitoyltransferase activity"/>
    <property type="evidence" value="ECO:0007669"/>
    <property type="project" value="InterPro"/>
</dbReference>
<feature type="compositionally biased region" description="Basic residues" evidence="8">
    <location>
        <begin position="834"/>
        <end position="843"/>
    </location>
</feature>
<reference evidence="12" key="1">
    <citation type="journal article" date="2006" name="Science">
        <title>Phytophthora genome sequences uncover evolutionary origins and mechanisms of pathogenesis.</title>
        <authorList>
            <person name="Tyler B.M."/>
            <person name="Tripathy S."/>
            <person name="Zhang X."/>
            <person name="Dehal P."/>
            <person name="Jiang R.H."/>
            <person name="Aerts A."/>
            <person name="Arredondo F.D."/>
            <person name="Baxter L."/>
            <person name="Bensasson D."/>
            <person name="Beynon J.L."/>
            <person name="Chapman J."/>
            <person name="Damasceno C.M."/>
            <person name="Dorrance A.E."/>
            <person name="Dou D."/>
            <person name="Dickerman A.W."/>
            <person name="Dubchak I.L."/>
            <person name="Garbelotto M."/>
            <person name="Gijzen M."/>
            <person name="Gordon S.G."/>
            <person name="Govers F."/>
            <person name="Grunwald N.J."/>
            <person name="Huang W."/>
            <person name="Ivors K.L."/>
            <person name="Jones R.W."/>
            <person name="Kamoun S."/>
            <person name="Krampis K."/>
            <person name="Lamour K.H."/>
            <person name="Lee M.K."/>
            <person name="McDonald W.H."/>
            <person name="Medina M."/>
            <person name="Meijer H.J."/>
            <person name="Nordberg E.K."/>
            <person name="Maclean D.J."/>
            <person name="Ospina-Giraldo M.D."/>
            <person name="Morris P.F."/>
            <person name="Phuntumart V."/>
            <person name="Putnam N.H."/>
            <person name="Rash S."/>
            <person name="Rose J.K."/>
            <person name="Sakihama Y."/>
            <person name="Salamov A.A."/>
            <person name="Savidor A."/>
            <person name="Scheuring C.F."/>
            <person name="Smith B.M."/>
            <person name="Sobral B.W."/>
            <person name="Terry A."/>
            <person name="Torto-Alalibo T.A."/>
            <person name="Win J."/>
            <person name="Xu Z."/>
            <person name="Zhang H."/>
            <person name="Grigoriev I.V."/>
            <person name="Rokhsar D.S."/>
            <person name="Boore J.L."/>
        </authorList>
    </citation>
    <scope>NUCLEOTIDE SEQUENCE [LARGE SCALE GENOMIC DNA]</scope>
    <source>
        <strain evidence="12">Pr102</strain>
    </source>
</reference>
<dbReference type="GO" id="GO:0016020">
    <property type="term" value="C:membrane"/>
    <property type="evidence" value="ECO:0007669"/>
    <property type="project" value="UniProtKB-SubCell"/>
</dbReference>
<dbReference type="VEuPathDB" id="FungiDB:KRP23_3036"/>
<protein>
    <recommendedName>
        <fullName evidence="10">Palmitoyltransferase DHHC domain-containing protein</fullName>
    </recommendedName>
</protein>
<evidence type="ECO:0000313" key="11">
    <source>
        <dbReference type="EnsemblProtists" id="Phyra83110"/>
    </source>
</evidence>
<evidence type="ECO:0000256" key="6">
    <source>
        <dbReference type="ARBA" id="ARBA00023136"/>
    </source>
</evidence>
<dbReference type="EnsemblProtists" id="Phyra83110">
    <property type="protein sequence ID" value="Phyra83110"/>
    <property type="gene ID" value="Phyra83110"/>
</dbReference>
<dbReference type="eggNOG" id="KOG0509">
    <property type="taxonomic scope" value="Eukaryota"/>
</dbReference>
<feature type="transmembrane region" description="Helical" evidence="9">
    <location>
        <begin position="551"/>
        <end position="571"/>
    </location>
</feature>
<dbReference type="Gene3D" id="1.25.40.20">
    <property type="entry name" value="Ankyrin repeat-containing domain"/>
    <property type="match status" value="2"/>
</dbReference>
<dbReference type="SUPFAM" id="SSF48403">
    <property type="entry name" value="Ankyrin repeat"/>
    <property type="match status" value="1"/>
</dbReference>
<evidence type="ECO:0000256" key="4">
    <source>
        <dbReference type="ARBA" id="ARBA00022989"/>
    </source>
</evidence>
<dbReference type="HOGENOM" id="CLU_270173_0_0_1"/>
<dbReference type="InParanoid" id="H3GZA8"/>
<feature type="repeat" description="ANK" evidence="7">
    <location>
        <begin position="88"/>
        <end position="112"/>
    </location>
</feature>
<dbReference type="PANTHER" id="PTHR24161:SF85">
    <property type="entry name" value="PALMITOYLTRANSFERASE HIP14"/>
    <property type="match status" value="1"/>
</dbReference>
<evidence type="ECO:0000256" key="7">
    <source>
        <dbReference type="PROSITE-ProRule" id="PRU00023"/>
    </source>
</evidence>
<evidence type="ECO:0000259" key="10">
    <source>
        <dbReference type="Pfam" id="PF01529"/>
    </source>
</evidence>
<dbReference type="PROSITE" id="PS50216">
    <property type="entry name" value="DHHC"/>
    <property type="match status" value="1"/>
</dbReference>
<evidence type="ECO:0000256" key="2">
    <source>
        <dbReference type="ARBA" id="ARBA00022692"/>
    </source>
</evidence>
<dbReference type="InterPro" id="IPR001594">
    <property type="entry name" value="Palmitoyltrfase_DHHC"/>
</dbReference>
<dbReference type="PROSITE" id="PS50297">
    <property type="entry name" value="ANK_REP_REGION"/>
    <property type="match status" value="1"/>
</dbReference>
<dbReference type="PROSITE" id="PS50088">
    <property type="entry name" value="ANK_REPEAT"/>
    <property type="match status" value="1"/>
</dbReference>
<keyword evidence="3" id="KW-0677">Repeat</keyword>